<feature type="region of interest" description="Disordered" evidence="8">
    <location>
        <begin position="1172"/>
        <end position="1204"/>
    </location>
</feature>
<keyword evidence="1" id="KW-0596">Phosphopantetheine</keyword>
<dbReference type="GO" id="GO:0008483">
    <property type="term" value="F:transaminase activity"/>
    <property type="evidence" value="ECO:0007669"/>
    <property type="project" value="InterPro"/>
</dbReference>
<dbReference type="SMART" id="SM00827">
    <property type="entry name" value="PKS_AT"/>
    <property type="match status" value="1"/>
</dbReference>
<keyword evidence="7" id="KW-0511">Multifunctional enzyme</keyword>
<dbReference type="Gene3D" id="1.10.1200.10">
    <property type="entry name" value="ACP-like"/>
    <property type="match status" value="1"/>
</dbReference>
<dbReference type="InterPro" id="IPR014031">
    <property type="entry name" value="Ketoacyl_synth_C"/>
</dbReference>
<keyword evidence="12" id="KW-1185">Reference proteome</keyword>
<dbReference type="InterPro" id="IPR005814">
    <property type="entry name" value="Aminotrans_3"/>
</dbReference>
<evidence type="ECO:0000256" key="5">
    <source>
        <dbReference type="ARBA" id="ARBA00022898"/>
    </source>
</evidence>
<feature type="non-terminal residue" evidence="11">
    <location>
        <position position="1374"/>
    </location>
</feature>
<keyword evidence="3" id="KW-0808">Transferase</keyword>
<evidence type="ECO:0000256" key="1">
    <source>
        <dbReference type="ARBA" id="ARBA00022450"/>
    </source>
</evidence>
<dbReference type="GO" id="GO:0030170">
    <property type="term" value="F:pyridoxal phosphate binding"/>
    <property type="evidence" value="ECO:0007669"/>
    <property type="project" value="InterPro"/>
</dbReference>
<feature type="compositionally biased region" description="Polar residues" evidence="8">
    <location>
        <begin position="954"/>
        <end position="964"/>
    </location>
</feature>
<dbReference type="InterPro" id="IPR006162">
    <property type="entry name" value="Ppantetheine_attach_site"/>
</dbReference>
<evidence type="ECO:0000256" key="2">
    <source>
        <dbReference type="ARBA" id="ARBA00022553"/>
    </source>
</evidence>
<dbReference type="SMART" id="SM00825">
    <property type="entry name" value="PKS_KS"/>
    <property type="match status" value="1"/>
</dbReference>
<dbReference type="CDD" id="cd00833">
    <property type="entry name" value="PKS"/>
    <property type="match status" value="1"/>
</dbReference>
<dbReference type="SUPFAM" id="SSF53901">
    <property type="entry name" value="Thiolase-like"/>
    <property type="match status" value="1"/>
</dbReference>
<evidence type="ECO:0000256" key="7">
    <source>
        <dbReference type="ARBA" id="ARBA00023268"/>
    </source>
</evidence>
<evidence type="ECO:0000313" key="11">
    <source>
        <dbReference type="EMBL" id="PSB59012.1"/>
    </source>
</evidence>
<dbReference type="InterPro" id="IPR016035">
    <property type="entry name" value="Acyl_Trfase/lysoPLipase"/>
</dbReference>
<feature type="region of interest" description="Disordered" evidence="8">
    <location>
        <begin position="937"/>
        <end position="964"/>
    </location>
</feature>
<dbReference type="InterPro" id="IPR050091">
    <property type="entry name" value="PKS_NRPS_Biosynth_Enz"/>
</dbReference>
<keyword evidence="6" id="KW-0443">Lipid metabolism</keyword>
<dbReference type="Gene3D" id="3.40.366.10">
    <property type="entry name" value="Malonyl-Coenzyme A Acyl Carrier Protein, domain 2"/>
    <property type="match status" value="1"/>
</dbReference>
<dbReference type="InterPro" id="IPR001227">
    <property type="entry name" value="Ac_transferase_dom_sf"/>
</dbReference>
<dbReference type="Pfam" id="PF00109">
    <property type="entry name" value="ketoacyl-synt"/>
    <property type="match status" value="1"/>
</dbReference>
<dbReference type="GO" id="GO:0006633">
    <property type="term" value="P:fatty acid biosynthetic process"/>
    <property type="evidence" value="ECO:0007669"/>
    <property type="project" value="InterPro"/>
</dbReference>
<dbReference type="InterPro" id="IPR015424">
    <property type="entry name" value="PyrdxlP-dep_Trfase"/>
</dbReference>
<protein>
    <submittedName>
        <fullName evidence="11">Beta-ketoacyl synthase</fullName>
    </submittedName>
</protein>
<dbReference type="Proteomes" id="UP000238937">
    <property type="component" value="Unassembled WGS sequence"/>
</dbReference>
<dbReference type="PROSITE" id="PS00606">
    <property type="entry name" value="KS3_1"/>
    <property type="match status" value="1"/>
</dbReference>
<keyword evidence="5" id="KW-0663">Pyridoxal phosphate</keyword>
<evidence type="ECO:0000313" key="12">
    <source>
        <dbReference type="Proteomes" id="UP000238937"/>
    </source>
</evidence>
<keyword evidence="4" id="KW-0276">Fatty acid metabolism</keyword>
<organism evidence="11 12">
    <name type="scientific">Chamaesiphon polymorphus CCALA 037</name>
    <dbReference type="NCBI Taxonomy" id="2107692"/>
    <lineage>
        <taxon>Bacteria</taxon>
        <taxon>Bacillati</taxon>
        <taxon>Cyanobacteriota</taxon>
        <taxon>Cyanophyceae</taxon>
        <taxon>Gomontiellales</taxon>
        <taxon>Chamaesiphonaceae</taxon>
        <taxon>Chamaesiphon</taxon>
    </lineage>
</organism>
<dbReference type="InterPro" id="IPR016036">
    <property type="entry name" value="Malonyl_transacylase_ACP-bd"/>
</dbReference>
<dbReference type="PROSITE" id="PS52004">
    <property type="entry name" value="KS3_2"/>
    <property type="match status" value="1"/>
</dbReference>
<dbReference type="InterPro" id="IPR015421">
    <property type="entry name" value="PyrdxlP-dep_Trfase_major"/>
</dbReference>
<dbReference type="PROSITE" id="PS50075">
    <property type="entry name" value="CARRIER"/>
    <property type="match status" value="1"/>
</dbReference>
<dbReference type="EMBL" id="PVWO01000017">
    <property type="protein sequence ID" value="PSB59012.1"/>
    <property type="molecule type" value="Genomic_DNA"/>
</dbReference>
<proteinExistence type="predicted"/>
<dbReference type="SUPFAM" id="SSF52151">
    <property type="entry name" value="FabD/lysophospholipase-like"/>
    <property type="match status" value="1"/>
</dbReference>
<dbReference type="FunFam" id="3.40.47.10:FF:000042">
    <property type="entry name" value="Polyketide synthase Pks13"/>
    <property type="match status" value="1"/>
</dbReference>
<evidence type="ECO:0000256" key="6">
    <source>
        <dbReference type="ARBA" id="ARBA00023098"/>
    </source>
</evidence>
<evidence type="ECO:0000256" key="4">
    <source>
        <dbReference type="ARBA" id="ARBA00022832"/>
    </source>
</evidence>
<evidence type="ECO:0000256" key="3">
    <source>
        <dbReference type="ARBA" id="ARBA00022679"/>
    </source>
</evidence>
<dbReference type="GO" id="GO:0004315">
    <property type="term" value="F:3-oxoacyl-[acyl-carrier-protein] synthase activity"/>
    <property type="evidence" value="ECO:0007669"/>
    <property type="project" value="InterPro"/>
</dbReference>
<dbReference type="Pfam" id="PF00698">
    <property type="entry name" value="Acyl_transf_1"/>
    <property type="match status" value="1"/>
</dbReference>
<dbReference type="SUPFAM" id="SSF53383">
    <property type="entry name" value="PLP-dependent transferases"/>
    <property type="match status" value="1"/>
</dbReference>
<dbReference type="Gene3D" id="3.30.70.250">
    <property type="entry name" value="Malonyl-CoA ACP transacylase, ACP-binding"/>
    <property type="match status" value="1"/>
</dbReference>
<dbReference type="Gene3D" id="3.40.640.10">
    <property type="entry name" value="Type I PLP-dependent aspartate aminotransferase-like (Major domain)"/>
    <property type="match status" value="1"/>
</dbReference>
<dbReference type="GO" id="GO:0004312">
    <property type="term" value="F:fatty acid synthase activity"/>
    <property type="evidence" value="ECO:0007669"/>
    <property type="project" value="TreeGrafter"/>
</dbReference>
<dbReference type="InterPro" id="IPR014043">
    <property type="entry name" value="Acyl_transferase_dom"/>
</dbReference>
<dbReference type="Pfam" id="PF22621">
    <property type="entry name" value="CurL-like_PKS_C"/>
    <property type="match status" value="1"/>
</dbReference>
<dbReference type="InterPro" id="IPR014030">
    <property type="entry name" value="Ketoacyl_synth_N"/>
</dbReference>
<dbReference type="Gene3D" id="3.30.70.3290">
    <property type="match status" value="1"/>
</dbReference>
<dbReference type="InterPro" id="IPR036736">
    <property type="entry name" value="ACP-like_sf"/>
</dbReference>
<dbReference type="Pfam" id="PF00202">
    <property type="entry name" value="Aminotran_3"/>
    <property type="match status" value="1"/>
</dbReference>
<dbReference type="Gene3D" id="3.90.1150.10">
    <property type="entry name" value="Aspartate Aminotransferase, domain 1"/>
    <property type="match status" value="1"/>
</dbReference>
<dbReference type="SUPFAM" id="SSF47336">
    <property type="entry name" value="ACP-like"/>
    <property type="match status" value="1"/>
</dbReference>
<keyword evidence="2" id="KW-0597">Phosphoprotein</keyword>
<evidence type="ECO:0000256" key="8">
    <source>
        <dbReference type="SAM" id="MobiDB-lite"/>
    </source>
</evidence>
<comment type="caution">
    <text evidence="11">The sequence shown here is derived from an EMBL/GenBank/DDBJ whole genome shotgun (WGS) entry which is preliminary data.</text>
</comment>
<dbReference type="OrthoDB" id="499075at2"/>
<gene>
    <name evidence="11" type="ORF">C7B77_02520</name>
</gene>
<evidence type="ECO:0000259" key="10">
    <source>
        <dbReference type="PROSITE" id="PS52004"/>
    </source>
</evidence>
<dbReference type="PROSITE" id="PS00012">
    <property type="entry name" value="PHOSPHOPANTETHEINE"/>
    <property type="match status" value="1"/>
</dbReference>
<dbReference type="PANTHER" id="PTHR43775:SF51">
    <property type="entry name" value="INACTIVE PHENOLPHTHIOCEROL SYNTHESIS POLYKETIDE SYNTHASE TYPE I PKS1-RELATED"/>
    <property type="match status" value="1"/>
</dbReference>
<feature type="domain" description="Ketosynthase family 3 (KS3)" evidence="10">
    <location>
        <begin position="63"/>
        <end position="489"/>
    </location>
</feature>
<dbReference type="InterPro" id="IPR018201">
    <property type="entry name" value="Ketoacyl_synth_AS"/>
</dbReference>
<reference evidence="11 12" key="1">
    <citation type="submission" date="2018-03" db="EMBL/GenBank/DDBJ databases">
        <title>The ancient ancestry and fast evolution of plastids.</title>
        <authorList>
            <person name="Moore K.R."/>
            <person name="Magnabosco C."/>
            <person name="Momper L."/>
            <person name="Gold D.A."/>
            <person name="Bosak T."/>
            <person name="Fournier G.P."/>
        </authorList>
    </citation>
    <scope>NUCLEOTIDE SEQUENCE [LARGE SCALE GENOMIC DNA]</scope>
    <source>
        <strain evidence="11 12">CCALA 037</strain>
    </source>
</reference>
<dbReference type="Gene3D" id="3.40.47.10">
    <property type="match status" value="1"/>
</dbReference>
<dbReference type="InterPro" id="IPR015422">
    <property type="entry name" value="PyrdxlP-dep_Trfase_small"/>
</dbReference>
<sequence length="1374" mass="148835">MRTRTDLTQGKGQGLGSEFRAVKLYQYPTIRSLAQYLDRVASNQIERGTQAVTKTDRASLPALDGIAIIGMVGRFPGAGSVEELWQNLCASVESSTIFTDAELDPSVDAELRNDPNYVRVRGIINGAETFDAAFFGISPREAEVMDPQARVFLELAHTALENSGYTPESYQGEIGLYAGSGQNTYFEQHICGRPEIIDRLGAFQTMLANEKDFVTTRTSYKLGLTGPSLSINTACSTSLVAIIQAVQGLNSHQCELALAGGISITTPQNRGYLYQEGSMLSPDGRCRPFDAHAQGTMFNSGAGIVVLKRLADALDDGDRIYAVIKGVGTNNDGNDKVSFTAPSVNGQVGAIAKAHADAGIHPETITYIEAHGTATPLGDPIEIEALTQAFRRQTDANQFCAIGSVKSNVGHLVAAAGVTGLIKTALALYYKQIPASLNFEAPNPELDLANSPFYVNTKLVDWIAKETPRRAGVSSFGVGGTNAHVVLEEAPAIASSSLSRPYQLLRLSAKNSPALEQTTANLQEYLRANVETNLADVAYTLDRGRKAYNHRRFVVCRDRAEAIDILGTLNVNRSATRLTEIRNREVVFMFPGQGSQYINMGKSLYQQEGVFRAAVDRCAEILKPLLDRDLLEVLYPPQGDEETATALLRQTQYTQPGLFAIEYALAQLWQSWGVYPTATIGHSIGEFVCACLAGVFSLEDGLKLVATRARMMGELPGGAMLSVRLPAAVLTKRLSGEVAIAAINGPSLCVVSGPTDSIANLQQQLETEDVVCRSLHTSHAFHSPMMDSIIEPFGELIKTIRLSPPQIPFISTVTADWITDELATDPLYWANHLRATVRFAEGANRLWEQPERVLLEVGPRTTTATLARQQAKDIKSQIAISSLGSTADDEAESLAILQAIGQLWLAGVEIDRDAFYTDEYRHRVPLPTYPFDRHRYWIDPKPTSQHPNTPTPQHPNSQLPTPNSQLPTPMIQNRQQQLIPQLQAVLENTSGLDLGGVDGATTFLEMGLDSLSLTQVAMALKKKFKVKIVFRNLLEDYPNLDTLADFIDRSTPAEALPAPVTTAAPVTATPTPTLTMPTTPAPTNGANGNGNTVTGNGSSLIPAPNPELAGTAVQAMVSQQLQIMAQQQAMGAQQLQIMEQQVQLLSQSGGAIGSIDLPVIETVAPPVIQPKTSAPMTAPTIDNPPPKKSVGPGAKIEKSTSTTLSTDQQKALDRIIARYVARTPESKRQTQEHRQYLADPRTVSGFTPLLKEMVYPIVTNRSAGSKLWDVDGNEYVDLTNGFGLNFFGWNPDFVTDAVIAQMRQGCEIGPQSPLAGKVAKLVAEFTGMERVAFCNTGSEAVMATFRLARTVTGRDLIATFAGDYHGTFDEVLYR</sequence>
<dbReference type="InterPro" id="IPR016039">
    <property type="entry name" value="Thiolase-like"/>
</dbReference>
<accession>A0A2T1GMA9</accession>
<evidence type="ECO:0000259" key="9">
    <source>
        <dbReference type="PROSITE" id="PS50075"/>
    </source>
</evidence>
<feature type="domain" description="Carrier" evidence="9">
    <location>
        <begin position="969"/>
        <end position="1051"/>
    </location>
</feature>
<dbReference type="Pfam" id="PF00550">
    <property type="entry name" value="PP-binding"/>
    <property type="match status" value="1"/>
</dbReference>
<dbReference type="InterPro" id="IPR009081">
    <property type="entry name" value="PP-bd_ACP"/>
</dbReference>
<name>A0A2T1GMA9_9CYAN</name>
<dbReference type="InterPro" id="IPR020841">
    <property type="entry name" value="PKS_Beta-ketoAc_synthase_dom"/>
</dbReference>
<dbReference type="SUPFAM" id="SSF55048">
    <property type="entry name" value="Probable ACP-binding domain of malonyl-CoA ACP transacylase"/>
    <property type="match status" value="1"/>
</dbReference>
<dbReference type="Pfam" id="PF02801">
    <property type="entry name" value="Ketoacyl-synt_C"/>
    <property type="match status" value="1"/>
</dbReference>
<dbReference type="PANTHER" id="PTHR43775">
    <property type="entry name" value="FATTY ACID SYNTHASE"/>
    <property type="match status" value="1"/>
</dbReference>